<feature type="compositionally biased region" description="Basic and acidic residues" evidence="2">
    <location>
        <begin position="251"/>
        <end position="279"/>
    </location>
</feature>
<reference evidence="5" key="1">
    <citation type="submission" date="2024-06" db="EMBL/GenBank/DDBJ databases">
        <title>Multi-omics analyses provide insights into the biosynthesis of the anticancer antibiotic pleurotin in Hohenbuehelia grisea.</title>
        <authorList>
            <person name="Weaver J.A."/>
            <person name="Alberti F."/>
        </authorList>
    </citation>
    <scope>NUCLEOTIDE SEQUENCE [LARGE SCALE GENOMIC DNA]</scope>
    <source>
        <strain evidence="5">T-177</strain>
    </source>
</reference>
<protein>
    <submittedName>
        <fullName evidence="4">Uncharacterized protein</fullName>
    </submittedName>
</protein>
<organism evidence="4 5">
    <name type="scientific">Hohenbuehelia grisea</name>
    <dbReference type="NCBI Taxonomy" id="104357"/>
    <lineage>
        <taxon>Eukaryota</taxon>
        <taxon>Fungi</taxon>
        <taxon>Dikarya</taxon>
        <taxon>Basidiomycota</taxon>
        <taxon>Agaricomycotina</taxon>
        <taxon>Agaricomycetes</taxon>
        <taxon>Agaricomycetidae</taxon>
        <taxon>Agaricales</taxon>
        <taxon>Pleurotineae</taxon>
        <taxon>Pleurotaceae</taxon>
        <taxon>Hohenbuehelia</taxon>
    </lineage>
</organism>
<keyword evidence="1" id="KW-0175">Coiled coil</keyword>
<proteinExistence type="predicted"/>
<feature type="compositionally biased region" description="Basic and acidic residues" evidence="2">
    <location>
        <begin position="100"/>
        <end position="125"/>
    </location>
</feature>
<keyword evidence="5" id="KW-1185">Reference proteome</keyword>
<name>A0ABR3JX68_9AGAR</name>
<comment type="caution">
    <text evidence="4">The sequence shown here is derived from an EMBL/GenBank/DDBJ whole genome shotgun (WGS) entry which is preliminary data.</text>
</comment>
<evidence type="ECO:0000256" key="2">
    <source>
        <dbReference type="SAM" id="MobiDB-lite"/>
    </source>
</evidence>
<feature type="region of interest" description="Disordered" evidence="2">
    <location>
        <begin position="100"/>
        <end position="289"/>
    </location>
</feature>
<accession>A0ABR3JX68</accession>
<evidence type="ECO:0000313" key="5">
    <source>
        <dbReference type="Proteomes" id="UP001556367"/>
    </source>
</evidence>
<evidence type="ECO:0000256" key="1">
    <source>
        <dbReference type="SAM" id="Coils"/>
    </source>
</evidence>
<keyword evidence="3" id="KW-0732">Signal</keyword>
<sequence>MKFSATFVALALCAVQFASAAPAATEHALAQHGRCTDAPAYKTAKGEADRLRSIADAAKRRLEALNTASAKARADPNYVYVVNVSPYHLIAGAQKDWEAKEHQAKSAEDKAHGICKDEPPAGDRKGHGRGGRGGRDDDDDDDDRRGRGRGGRDRSPPRRGNGRGGHRDRDDSPNRGRGRGGRDDSPPRRGNGRGGDRDDRGRGRGGDRDRDRSPPRRGNGRDRDDSPRRGNGRDRGRDRDRSPPRRGGNGRGRDRDDSPPRRGNGRDRDRGGPRRDPPKPECSAAGTAARATADIAKFRLEALQAASAKARADPNYVYQAVSPYHVIASAEKAFNTADAAAKALGC</sequence>
<evidence type="ECO:0000313" key="4">
    <source>
        <dbReference type="EMBL" id="KAL0959711.1"/>
    </source>
</evidence>
<feature type="chain" id="PRO_5046617409" evidence="3">
    <location>
        <begin position="21"/>
        <end position="346"/>
    </location>
</feature>
<dbReference type="Proteomes" id="UP001556367">
    <property type="component" value="Unassembled WGS sequence"/>
</dbReference>
<feature type="compositionally biased region" description="Basic and acidic residues" evidence="2">
    <location>
        <begin position="194"/>
        <end position="243"/>
    </location>
</feature>
<evidence type="ECO:0000256" key="3">
    <source>
        <dbReference type="SAM" id="SignalP"/>
    </source>
</evidence>
<feature type="signal peptide" evidence="3">
    <location>
        <begin position="1"/>
        <end position="20"/>
    </location>
</feature>
<feature type="coiled-coil region" evidence="1">
    <location>
        <begin position="41"/>
        <end position="75"/>
    </location>
</feature>
<dbReference type="EMBL" id="JASNQZ010000002">
    <property type="protein sequence ID" value="KAL0959711.1"/>
    <property type="molecule type" value="Genomic_DNA"/>
</dbReference>
<gene>
    <name evidence="4" type="ORF">HGRIS_011404</name>
</gene>
<feature type="compositionally biased region" description="Basic and acidic residues" evidence="2">
    <location>
        <begin position="165"/>
        <end position="187"/>
    </location>
</feature>